<dbReference type="Gene3D" id="2.120.10.80">
    <property type="entry name" value="Kelch-type beta propeller"/>
    <property type="match status" value="1"/>
</dbReference>
<feature type="domain" description="BTB" evidence="4">
    <location>
        <begin position="552"/>
        <end position="608"/>
    </location>
</feature>
<evidence type="ECO:0000256" key="3">
    <source>
        <dbReference type="SAM" id="MobiDB-lite"/>
    </source>
</evidence>
<dbReference type="PANTHER" id="PTHR24410:SF23">
    <property type="entry name" value="BTB DOMAIN-CONTAINING PROTEIN-RELATED"/>
    <property type="match status" value="1"/>
</dbReference>
<protein>
    <recommendedName>
        <fullName evidence="4">BTB domain-containing protein</fullName>
    </recommendedName>
</protein>
<dbReference type="Proteomes" id="UP000187209">
    <property type="component" value="Unassembled WGS sequence"/>
</dbReference>
<dbReference type="InterPro" id="IPR011333">
    <property type="entry name" value="SKP1/BTB/POZ_sf"/>
</dbReference>
<gene>
    <name evidence="5" type="ORF">SteCoe_5185</name>
</gene>
<evidence type="ECO:0000313" key="5">
    <source>
        <dbReference type="EMBL" id="OMJ92090.1"/>
    </source>
</evidence>
<accession>A0A1R2CSZ6</accession>
<evidence type="ECO:0000256" key="2">
    <source>
        <dbReference type="ARBA" id="ARBA00022737"/>
    </source>
</evidence>
<evidence type="ECO:0000259" key="4">
    <source>
        <dbReference type="PROSITE" id="PS50097"/>
    </source>
</evidence>
<dbReference type="EMBL" id="MPUH01000068">
    <property type="protein sequence ID" value="OMJ92090.1"/>
    <property type="molecule type" value="Genomic_DNA"/>
</dbReference>
<feature type="region of interest" description="Disordered" evidence="3">
    <location>
        <begin position="767"/>
        <end position="799"/>
    </location>
</feature>
<dbReference type="SMART" id="SM00225">
    <property type="entry name" value="BTB"/>
    <property type="match status" value="2"/>
</dbReference>
<dbReference type="InterPro" id="IPR000210">
    <property type="entry name" value="BTB/POZ_dom"/>
</dbReference>
<sequence>MWPSIVKTDSYEYQLHKLSGDKYLTNRSEFYNQALLTVHNYHTSSHAKKYSEIGFLTQSEHLHKFLNFPDPEIIYFSAPYVLVFSSNGSISLLKGGYITGVPFILENPFFQLKIPHTTQEIRLGGIESLQITHVNIHHKAILPDKFKIAPVRENIWITTGGVIDNQPVNTVCLIKYHIKKNWFSVGYAFCEGFYPPRYDHAVVPCKQGVFIYGGFNDYEILGDFYLLKFDKVDKKGEFGEKYRVVVVKYQTGGLNSAIRSHALVLCGNNFYCFGGNAKKNKDAIIRKMSLSSLIWKECESNSSILWLHHNRAEFIQNPMVFGNLILISYPTAKQILVYDVRLKIISSISISFPCMNYGRWFGLYFFANNINIINWNHGDDEIKLCKLAPSSFYYIKPVPFSVHSISSLLNLAFNNQHMSNIIISTEEGELYAHTLILYARYEDSKKLLENLNGNKIKIQKKFSLKTTNEAFYYLYTDSLPENSNLKNLRDFAFYYSMKNLKDLCSLSCSGQFLVNNTENLDKSITKLWEKCIKIEKHAKKKNKNLDIKGIETDFIISSGQIEAPCHKFILYLYSGYVRNLIQFSQNTSLLTIENFSPKAVEIAIKYCYGSVKISNDALSEVLALSQYLDMPGLFLYCQEKISLMVTQANLISLYEMSISLNAEYLICFIEDYAKYIGFKPLPESTLPQERLHHLSELRYSYKKETLCKGMSEDQIIDKFMSQGIPELPSLNEKTPESLNESKFINAEMEHLKLFLKSSNNEKVFKDLVKPNNESEDDEDDEDDTNVKGKFNRFSGLDFK</sequence>
<dbReference type="CDD" id="cd18186">
    <property type="entry name" value="BTB_POZ_ZBTB_KLHL-like"/>
    <property type="match status" value="1"/>
</dbReference>
<feature type="compositionally biased region" description="Acidic residues" evidence="3">
    <location>
        <begin position="773"/>
        <end position="783"/>
    </location>
</feature>
<dbReference type="SUPFAM" id="SSF117281">
    <property type="entry name" value="Kelch motif"/>
    <property type="match status" value="1"/>
</dbReference>
<dbReference type="PROSITE" id="PS50097">
    <property type="entry name" value="BTB"/>
    <property type="match status" value="1"/>
</dbReference>
<dbReference type="AlphaFoldDB" id="A0A1R2CSZ6"/>
<keyword evidence="2" id="KW-0677">Repeat</keyword>
<dbReference type="InterPro" id="IPR015915">
    <property type="entry name" value="Kelch-typ_b-propeller"/>
</dbReference>
<keyword evidence="6" id="KW-1185">Reference proteome</keyword>
<evidence type="ECO:0000256" key="1">
    <source>
        <dbReference type="ARBA" id="ARBA00022441"/>
    </source>
</evidence>
<keyword evidence="1" id="KW-0880">Kelch repeat</keyword>
<organism evidence="5 6">
    <name type="scientific">Stentor coeruleus</name>
    <dbReference type="NCBI Taxonomy" id="5963"/>
    <lineage>
        <taxon>Eukaryota</taxon>
        <taxon>Sar</taxon>
        <taxon>Alveolata</taxon>
        <taxon>Ciliophora</taxon>
        <taxon>Postciliodesmatophora</taxon>
        <taxon>Heterotrichea</taxon>
        <taxon>Heterotrichida</taxon>
        <taxon>Stentoridae</taxon>
        <taxon>Stentor</taxon>
    </lineage>
</organism>
<comment type="caution">
    <text evidence="5">The sequence shown here is derived from an EMBL/GenBank/DDBJ whole genome shotgun (WGS) entry which is preliminary data.</text>
</comment>
<evidence type="ECO:0000313" key="6">
    <source>
        <dbReference type="Proteomes" id="UP000187209"/>
    </source>
</evidence>
<dbReference type="InterPro" id="IPR051481">
    <property type="entry name" value="BTB-POZ/Galectin-3-binding"/>
</dbReference>
<dbReference type="Gene3D" id="3.30.710.10">
    <property type="entry name" value="Potassium Channel Kv1.1, Chain A"/>
    <property type="match status" value="2"/>
</dbReference>
<dbReference type="PANTHER" id="PTHR24410">
    <property type="entry name" value="HL07962P-RELATED"/>
    <property type="match status" value="1"/>
</dbReference>
<dbReference type="SUPFAM" id="SSF54695">
    <property type="entry name" value="POZ domain"/>
    <property type="match status" value="2"/>
</dbReference>
<name>A0A1R2CSZ6_9CILI</name>
<dbReference type="Pfam" id="PF00651">
    <property type="entry name" value="BTB"/>
    <property type="match status" value="2"/>
</dbReference>
<reference evidence="5 6" key="1">
    <citation type="submission" date="2016-11" db="EMBL/GenBank/DDBJ databases">
        <title>The macronuclear genome of Stentor coeruleus: a giant cell with tiny introns.</title>
        <authorList>
            <person name="Slabodnick M."/>
            <person name="Ruby J.G."/>
            <person name="Reiff S.B."/>
            <person name="Swart E.C."/>
            <person name="Gosai S."/>
            <person name="Prabakaran S."/>
            <person name="Witkowska E."/>
            <person name="Larue G.E."/>
            <person name="Fisher S."/>
            <person name="Freeman R.M."/>
            <person name="Gunawardena J."/>
            <person name="Chu W."/>
            <person name="Stover N.A."/>
            <person name="Gregory B.D."/>
            <person name="Nowacki M."/>
            <person name="Derisi J."/>
            <person name="Roy S.W."/>
            <person name="Marshall W.F."/>
            <person name="Sood P."/>
        </authorList>
    </citation>
    <scope>NUCLEOTIDE SEQUENCE [LARGE SCALE GENOMIC DNA]</scope>
    <source>
        <strain evidence="5">WM001</strain>
    </source>
</reference>
<proteinExistence type="predicted"/>